<feature type="transmembrane region" description="Helical" evidence="1">
    <location>
        <begin position="7"/>
        <end position="28"/>
    </location>
</feature>
<evidence type="ECO:0000313" key="2">
    <source>
        <dbReference type="EMBL" id="SOR27495.1"/>
    </source>
</evidence>
<keyword evidence="1" id="KW-1133">Transmembrane helix</keyword>
<dbReference type="AlphaFoldDB" id="A0A2N9AJF8"/>
<organism evidence="2 3">
    <name type="scientific">Methylorubrum extorquens</name>
    <name type="common">Methylobacterium dichloromethanicum</name>
    <name type="synonym">Methylobacterium extorquens</name>
    <dbReference type="NCBI Taxonomy" id="408"/>
    <lineage>
        <taxon>Bacteria</taxon>
        <taxon>Pseudomonadati</taxon>
        <taxon>Pseudomonadota</taxon>
        <taxon>Alphaproteobacteria</taxon>
        <taxon>Hyphomicrobiales</taxon>
        <taxon>Methylobacteriaceae</taxon>
        <taxon>Methylorubrum</taxon>
    </lineage>
</organism>
<dbReference type="Proteomes" id="UP000233769">
    <property type="component" value="Chromosome tk0001"/>
</dbReference>
<protein>
    <submittedName>
        <fullName evidence="2">Uncharacterized protein</fullName>
    </submittedName>
</protein>
<evidence type="ECO:0000313" key="3">
    <source>
        <dbReference type="Proteomes" id="UP000233769"/>
    </source>
</evidence>
<reference evidence="3" key="1">
    <citation type="submission" date="2017-10" db="EMBL/GenBank/DDBJ databases">
        <authorList>
            <person name="Regsiter A."/>
            <person name="William W."/>
        </authorList>
    </citation>
    <scope>NUCLEOTIDE SEQUENCE [LARGE SCALE GENOMIC DNA]</scope>
</reference>
<accession>A0A2N9AJF8</accession>
<dbReference type="EMBL" id="LT962688">
    <property type="protein sequence ID" value="SOR27495.1"/>
    <property type="molecule type" value="Genomic_DNA"/>
</dbReference>
<sequence>MINCRRKILLSFTADLSAIIAIFLFVLSRFIPDAYSIASSIALLLILFSIRSKEKADKIGATEGTSPSKISKFRNVLKKYNAHEFL</sequence>
<gene>
    <name evidence="2" type="ORF">TK0001_0893</name>
</gene>
<evidence type="ECO:0000256" key="1">
    <source>
        <dbReference type="SAM" id="Phobius"/>
    </source>
</evidence>
<keyword evidence="1" id="KW-0812">Transmembrane</keyword>
<name>A0A2N9AJF8_METEX</name>
<proteinExistence type="predicted"/>
<keyword evidence="1" id="KW-0472">Membrane</keyword>
<feature type="transmembrane region" description="Helical" evidence="1">
    <location>
        <begin position="34"/>
        <end position="50"/>
    </location>
</feature>